<dbReference type="KEGG" id="pbor:BSF38_00713"/>
<dbReference type="EMBL" id="CP019082">
    <property type="protein sequence ID" value="APW59296.1"/>
    <property type="molecule type" value="Genomic_DNA"/>
</dbReference>
<dbReference type="InterPro" id="IPR014917">
    <property type="entry name" value="DUF1800"/>
</dbReference>
<proteinExistence type="predicted"/>
<accession>A0A1U7CK61</accession>
<dbReference type="Pfam" id="PF08811">
    <property type="entry name" value="DUF1800"/>
    <property type="match status" value="1"/>
</dbReference>
<name>A0A1U7CK61_9BACT</name>
<gene>
    <name evidence="1" type="ORF">BSF38_00713</name>
</gene>
<dbReference type="STRING" id="1387353.BSF38_00713"/>
<dbReference type="RefSeq" id="WP_076343495.1">
    <property type="nucleotide sequence ID" value="NZ_CP019082.1"/>
</dbReference>
<sequence length="530" mass="58011">MRQKSSKTQDRPAWDAGAAAHLLSRATFGGTPEEAARLAATPMERAVDSLLSEAGTAKTPARPAWVTDPWVNTERRFADTTREQAAESHRATRRRYASELNDLRAWSLRQMIAAPVPLREVMTLFWHGHFATAAGKVNLSQAMFQQDETLRRLALGDFRSLVREVTLSPAMMMYLDLEGSDKAKPNENYARELYELFTVGIGHYTERDIKETARALTGWTLDGPRGAAKTRVTAADTPRDFARDGLIATFVPERHDDGVKTIFGETGRFGLDDVVELILRQEATGRFLAAKLIDYFGAIDPDEALRGRMAEAFTASKGEIREMLRVLFTAPEFYAEAARGSLIKSPVRLLVGACRQLALDVEPTPTLAQLTAAMGQELFNPPNVKGWPGGRSWIGAGTLAVRYHLPTALIDGKEPAGLEPLGFNRFLALPRDATQGPAMMARLQGAMAERSAARHKEGLKCRFRPEAVFPKGAPNDPAALVDALLARLVVTQVRPSTRPALMAACEAAPAADRPAVVARLILASPEYQMA</sequence>
<reference evidence="2" key="1">
    <citation type="submission" date="2016-12" db="EMBL/GenBank/DDBJ databases">
        <title>Comparative genomics of four Isosphaeraceae planctomycetes: a common pool of plasmids and glycoside hydrolase genes.</title>
        <authorList>
            <person name="Ivanova A."/>
        </authorList>
    </citation>
    <scope>NUCLEOTIDE SEQUENCE [LARGE SCALE GENOMIC DNA]</scope>
    <source>
        <strain evidence="2">PX4</strain>
    </source>
</reference>
<dbReference type="OrthoDB" id="9772295at2"/>
<keyword evidence="2" id="KW-1185">Reference proteome</keyword>
<protein>
    <recommendedName>
        <fullName evidence="3">DUF1800 domain-containing protein</fullName>
    </recommendedName>
</protein>
<organism evidence="1 2">
    <name type="scientific">Paludisphaera borealis</name>
    <dbReference type="NCBI Taxonomy" id="1387353"/>
    <lineage>
        <taxon>Bacteria</taxon>
        <taxon>Pseudomonadati</taxon>
        <taxon>Planctomycetota</taxon>
        <taxon>Planctomycetia</taxon>
        <taxon>Isosphaerales</taxon>
        <taxon>Isosphaeraceae</taxon>
        <taxon>Paludisphaera</taxon>
    </lineage>
</organism>
<evidence type="ECO:0008006" key="3">
    <source>
        <dbReference type="Google" id="ProtNLM"/>
    </source>
</evidence>
<dbReference type="AlphaFoldDB" id="A0A1U7CK61"/>
<dbReference type="Proteomes" id="UP000186309">
    <property type="component" value="Chromosome"/>
</dbReference>
<evidence type="ECO:0000313" key="1">
    <source>
        <dbReference type="EMBL" id="APW59296.1"/>
    </source>
</evidence>
<evidence type="ECO:0000313" key="2">
    <source>
        <dbReference type="Proteomes" id="UP000186309"/>
    </source>
</evidence>